<name>A0A4V3W9T5_9RHOO</name>
<evidence type="ECO:0000256" key="1">
    <source>
        <dbReference type="SAM" id="Phobius"/>
    </source>
</evidence>
<keyword evidence="1" id="KW-0472">Membrane</keyword>
<keyword evidence="1" id="KW-1133">Transmembrane helix</keyword>
<evidence type="ECO:0000313" key="2">
    <source>
        <dbReference type="EMBL" id="THF56541.1"/>
    </source>
</evidence>
<keyword evidence="3" id="KW-1185">Reference proteome</keyword>
<feature type="transmembrane region" description="Helical" evidence="1">
    <location>
        <begin position="15"/>
        <end position="34"/>
    </location>
</feature>
<dbReference type="RefSeq" id="WP_136386635.1">
    <property type="nucleotide sequence ID" value="NZ_SSOD01000020.1"/>
</dbReference>
<accession>A0A4V3W9T5</accession>
<feature type="transmembrane region" description="Helical" evidence="1">
    <location>
        <begin position="129"/>
        <end position="150"/>
    </location>
</feature>
<sequence>MMEMVQQYYANERQFALFGIGMGAVLSILAAALWRASAAASLGTGMAYVLLVAGLLQAAASFSYVMIVDRRAEDAAKTYLLQLESEVKRDELVRMQKVFSSGYTGALATYTALLFVGVALVFLAINVPIWKGVALGLMIVGVIGHGVEAFSMQANRDYKAAVEAYASINVLHHFFR</sequence>
<gene>
    <name evidence="2" type="ORF">E6O51_19195</name>
</gene>
<feature type="transmembrane region" description="Helical" evidence="1">
    <location>
        <begin position="46"/>
        <end position="67"/>
    </location>
</feature>
<keyword evidence="1" id="KW-0812">Transmembrane</keyword>
<organism evidence="2 3">
    <name type="scientific">Pseudothauera rhizosphaerae</name>
    <dbReference type="NCBI Taxonomy" id="2565932"/>
    <lineage>
        <taxon>Bacteria</taxon>
        <taxon>Pseudomonadati</taxon>
        <taxon>Pseudomonadota</taxon>
        <taxon>Betaproteobacteria</taxon>
        <taxon>Rhodocyclales</taxon>
        <taxon>Zoogloeaceae</taxon>
        <taxon>Pseudothauera</taxon>
    </lineage>
</organism>
<feature type="transmembrane region" description="Helical" evidence="1">
    <location>
        <begin position="98"/>
        <end position="123"/>
    </location>
</feature>
<proteinExistence type="predicted"/>
<dbReference type="Proteomes" id="UP000307956">
    <property type="component" value="Unassembled WGS sequence"/>
</dbReference>
<evidence type="ECO:0000313" key="3">
    <source>
        <dbReference type="Proteomes" id="UP000307956"/>
    </source>
</evidence>
<dbReference type="EMBL" id="SSOD01000020">
    <property type="protein sequence ID" value="THF56541.1"/>
    <property type="molecule type" value="Genomic_DNA"/>
</dbReference>
<protein>
    <submittedName>
        <fullName evidence="2">Uncharacterized protein</fullName>
    </submittedName>
</protein>
<reference evidence="2 3" key="1">
    <citation type="submission" date="2019-04" db="EMBL/GenBank/DDBJ databases">
        <title>Azoarcus rhizosphaerae sp. nov. isolated from rhizosphere of Ficus religiosa.</title>
        <authorList>
            <person name="Lin S.-Y."/>
            <person name="Hameed A."/>
            <person name="Hsu Y.-H."/>
            <person name="Young C.-C."/>
        </authorList>
    </citation>
    <scope>NUCLEOTIDE SEQUENCE [LARGE SCALE GENOMIC DNA]</scope>
    <source>
        <strain evidence="2 3">CC-YHH848</strain>
    </source>
</reference>
<dbReference type="AlphaFoldDB" id="A0A4V3W9T5"/>
<comment type="caution">
    <text evidence="2">The sequence shown here is derived from an EMBL/GenBank/DDBJ whole genome shotgun (WGS) entry which is preliminary data.</text>
</comment>